<evidence type="ECO:0000313" key="10">
    <source>
        <dbReference type="Proteomes" id="UP000011863"/>
    </source>
</evidence>
<comment type="similarity">
    <text evidence="2">Belongs to the FAD-dependent glycerol-3-phosphate dehydrogenase family.</text>
</comment>
<feature type="domain" description="FAD dependent oxidoreductase" evidence="7">
    <location>
        <begin position="20"/>
        <end position="414"/>
    </location>
</feature>
<evidence type="ECO:0000256" key="1">
    <source>
        <dbReference type="ARBA" id="ARBA00001974"/>
    </source>
</evidence>
<protein>
    <submittedName>
        <fullName evidence="9">Glycerol-3-phosphate dehydrogenase</fullName>
        <ecNumber evidence="9">1.1.5.3</ecNumber>
    </submittedName>
</protein>
<dbReference type="Gene3D" id="3.30.9.10">
    <property type="entry name" value="D-Amino Acid Oxidase, subunit A, domain 2"/>
    <property type="match status" value="1"/>
</dbReference>
<evidence type="ECO:0000256" key="4">
    <source>
        <dbReference type="ARBA" id="ARBA00022798"/>
    </source>
</evidence>
<dbReference type="InterPro" id="IPR000447">
    <property type="entry name" value="G3P_DH_FAD-dep"/>
</dbReference>
<dbReference type="InterPro" id="IPR038299">
    <property type="entry name" value="DAO_C_sf"/>
</dbReference>
<evidence type="ECO:0000256" key="5">
    <source>
        <dbReference type="ARBA" id="ARBA00022827"/>
    </source>
</evidence>
<keyword evidence="3" id="KW-0285">Flavoprotein</keyword>
<dbReference type="InterPro" id="IPR006076">
    <property type="entry name" value="FAD-dep_OxRdtase"/>
</dbReference>
<keyword evidence="5" id="KW-0274">FAD</keyword>
<evidence type="ECO:0000259" key="8">
    <source>
        <dbReference type="Pfam" id="PF16901"/>
    </source>
</evidence>
<dbReference type="KEGG" id="aym:YM304_28030"/>
<dbReference type="GO" id="GO:0004368">
    <property type="term" value="F:glycerol-3-phosphate dehydrogenase (quinone) activity"/>
    <property type="evidence" value="ECO:0007669"/>
    <property type="project" value="UniProtKB-EC"/>
</dbReference>
<evidence type="ECO:0000256" key="3">
    <source>
        <dbReference type="ARBA" id="ARBA00022630"/>
    </source>
</evidence>
<dbReference type="Gene3D" id="3.50.50.60">
    <property type="entry name" value="FAD/NAD(P)-binding domain"/>
    <property type="match status" value="1"/>
</dbReference>
<dbReference type="EMBL" id="AP012057">
    <property type="protein sequence ID" value="BAN03117.1"/>
    <property type="molecule type" value="Genomic_DNA"/>
</dbReference>
<dbReference type="GO" id="GO:0046168">
    <property type="term" value="P:glycerol-3-phosphate catabolic process"/>
    <property type="evidence" value="ECO:0007669"/>
    <property type="project" value="TreeGrafter"/>
</dbReference>
<sequence length="588" mass="62917">MTTAAFHRPALADAFDGVYDMVVIGAGITGVHVAREAAGRGLRVALVDKGDVGGGTSSATTKYLHGGIRYLEQRQFGVVRDSLRERRILTLGATHLVEQRRFLMPGWSWSKPSTAIIGLGVALYTAMGFDRNRGLPRSLRSSFPRWVRKRRLLDEVPWLDPVGLRGAWAYDDTLNVHPERLLLSYVRDAVDLGATVRTHCAVRGFDVDDGRVVGVRVADAVGRDGVGGDVGGGAASADATVTISAHTVVNAAGPWMDVVLRPLENDDVQRSTRPLGVGVQRSKGVHTLTRPLGGEATVYCRSKTGNHVIVSPWQGHSFIGPTDTPIDADPDAVHVDRDDVDSILASVNSTLADSEPVLTIDDVEATTVGIRPLVDGGADSYTASRRHQLYDHEPAGFRGIWSIGGGKWTTGRATASATLDELVASPLLAHVRDAPQSPEFDSTTRPTFASPGWGADPSAFFDAALTTSPDVSLAPEVRLHLARLYGTELDTLLDLVRADPSLAAPISERTNDIAAQVVHAVTVEGALTLADIVDRRLVIGTVGPVTPDELTAVARLAAPWMGWNDALVEAEVAAEVQRRSGLEQRWRG</sequence>
<dbReference type="Proteomes" id="UP000011863">
    <property type="component" value="Chromosome"/>
</dbReference>
<evidence type="ECO:0000259" key="7">
    <source>
        <dbReference type="Pfam" id="PF01266"/>
    </source>
</evidence>
<feature type="domain" description="Alpha-glycerophosphate oxidase C-terminal" evidence="8">
    <location>
        <begin position="470"/>
        <end position="566"/>
    </location>
</feature>
<keyword evidence="4" id="KW-0319">Glycerol metabolism</keyword>
<evidence type="ECO:0000256" key="6">
    <source>
        <dbReference type="ARBA" id="ARBA00023002"/>
    </source>
</evidence>
<dbReference type="Pfam" id="PF16901">
    <property type="entry name" value="DAO_C"/>
    <property type="match status" value="1"/>
</dbReference>
<organism evidence="9 10">
    <name type="scientific">Ilumatobacter coccineus (strain NBRC 103263 / KCTC 29153 / YM16-304)</name>
    <dbReference type="NCBI Taxonomy" id="1313172"/>
    <lineage>
        <taxon>Bacteria</taxon>
        <taxon>Bacillati</taxon>
        <taxon>Actinomycetota</taxon>
        <taxon>Acidimicrobiia</taxon>
        <taxon>Acidimicrobiales</taxon>
        <taxon>Ilumatobacteraceae</taxon>
        <taxon>Ilumatobacter</taxon>
    </lineage>
</organism>
<dbReference type="RefSeq" id="WP_015442364.1">
    <property type="nucleotide sequence ID" value="NC_020520.1"/>
</dbReference>
<name>A0A6C7E8S7_ILUCY</name>
<comment type="cofactor">
    <cofactor evidence="1">
        <name>FAD</name>
        <dbReference type="ChEBI" id="CHEBI:57692"/>
    </cofactor>
</comment>
<dbReference type="InterPro" id="IPR031656">
    <property type="entry name" value="DAO_C"/>
</dbReference>
<dbReference type="GO" id="GO:0006071">
    <property type="term" value="P:glycerol metabolic process"/>
    <property type="evidence" value="ECO:0007669"/>
    <property type="project" value="UniProtKB-KW"/>
</dbReference>
<keyword evidence="10" id="KW-1185">Reference proteome</keyword>
<dbReference type="PANTHER" id="PTHR11985">
    <property type="entry name" value="GLYCEROL-3-PHOSPHATE DEHYDROGENASE"/>
    <property type="match status" value="1"/>
</dbReference>
<reference evidence="9 10" key="1">
    <citation type="journal article" date="2013" name="Int. J. Syst. Evol. Microbiol.">
        <title>Ilumatobacter nonamiense sp. nov. and Ilumatobacter coccineum sp. nov., isolated from seashore sand.</title>
        <authorList>
            <person name="Matsumoto A."/>
            <person name="Kasai H."/>
            <person name="Matsuo Y."/>
            <person name="Shizuri Y."/>
            <person name="Ichikawa N."/>
            <person name="Fujita N."/>
            <person name="Omura S."/>
            <person name="Takahashi Y."/>
        </authorList>
    </citation>
    <scope>NUCLEOTIDE SEQUENCE [LARGE SCALE GENOMIC DNA]</scope>
    <source>
        <strain evidence="10">NBRC 103263 / KCTC 29153 / YM16-304</strain>
    </source>
</reference>
<dbReference type="AlphaFoldDB" id="A0A6C7E8S7"/>
<proteinExistence type="inferred from homology"/>
<dbReference type="SUPFAM" id="SSF51905">
    <property type="entry name" value="FAD/NAD(P)-binding domain"/>
    <property type="match status" value="1"/>
</dbReference>
<evidence type="ECO:0000256" key="2">
    <source>
        <dbReference type="ARBA" id="ARBA00007330"/>
    </source>
</evidence>
<dbReference type="EC" id="1.1.5.3" evidence="9"/>
<keyword evidence="6 9" id="KW-0560">Oxidoreductase</keyword>
<dbReference type="Pfam" id="PF01266">
    <property type="entry name" value="DAO"/>
    <property type="match status" value="1"/>
</dbReference>
<dbReference type="InterPro" id="IPR036188">
    <property type="entry name" value="FAD/NAD-bd_sf"/>
</dbReference>
<evidence type="ECO:0000313" key="9">
    <source>
        <dbReference type="EMBL" id="BAN03117.1"/>
    </source>
</evidence>
<dbReference type="OrthoDB" id="9766796at2"/>
<dbReference type="PRINTS" id="PR01001">
    <property type="entry name" value="FADG3PDH"/>
</dbReference>
<gene>
    <name evidence="9" type="primary">glpD</name>
    <name evidence="9" type="ORF">YM304_28030</name>
</gene>
<dbReference type="PANTHER" id="PTHR11985:SF35">
    <property type="entry name" value="ANAEROBIC GLYCEROL-3-PHOSPHATE DEHYDROGENASE SUBUNIT A"/>
    <property type="match status" value="1"/>
</dbReference>
<dbReference type="Gene3D" id="1.10.8.870">
    <property type="entry name" value="Alpha-glycerophosphate oxidase, cap domain"/>
    <property type="match status" value="1"/>
</dbReference>
<accession>A0A6C7E8S7</accession>